<keyword evidence="1" id="KW-1133">Transmembrane helix</keyword>
<organism evidence="2 3">
    <name type="scientific">Caldalkalibacillus horti</name>
    <dbReference type="NCBI Taxonomy" id="77523"/>
    <lineage>
        <taxon>Bacteria</taxon>
        <taxon>Bacillati</taxon>
        <taxon>Bacillota</taxon>
        <taxon>Bacilli</taxon>
        <taxon>Bacillales</taxon>
        <taxon>Bacillaceae</taxon>
        <taxon>Caldalkalibacillus</taxon>
    </lineage>
</organism>
<evidence type="ECO:0000313" key="3">
    <source>
        <dbReference type="Proteomes" id="UP001235840"/>
    </source>
</evidence>
<keyword evidence="3" id="KW-1185">Reference proteome</keyword>
<comment type="caution">
    <text evidence="2">The sequence shown here is derived from an EMBL/GenBank/DDBJ whole genome shotgun (WGS) entry which is preliminary data.</text>
</comment>
<evidence type="ECO:0008006" key="4">
    <source>
        <dbReference type="Google" id="ProtNLM"/>
    </source>
</evidence>
<dbReference type="EMBL" id="JAUSTY010000015">
    <property type="protein sequence ID" value="MDQ0167418.1"/>
    <property type="molecule type" value="Genomic_DNA"/>
</dbReference>
<evidence type="ECO:0000256" key="1">
    <source>
        <dbReference type="SAM" id="Phobius"/>
    </source>
</evidence>
<sequence length="100" mass="11621">MGSFILAIIFFTPLYCLILWAYFSPEESMLFGQRWVYKEEPEFSPKAIRHTKFTSLMALIGIPIFVVDILLRSNLLKIGLAILLFVYLIGIFRIITDDKE</sequence>
<keyword evidence="1" id="KW-0472">Membrane</keyword>
<keyword evidence="1" id="KW-0812">Transmembrane</keyword>
<proteinExistence type="predicted"/>
<feature type="transmembrane region" description="Helical" evidence="1">
    <location>
        <begin position="5"/>
        <end position="23"/>
    </location>
</feature>
<name>A0ABT9W2E2_9BACI</name>
<dbReference type="RefSeq" id="WP_307396316.1">
    <property type="nucleotide sequence ID" value="NZ_BAAADK010000002.1"/>
</dbReference>
<dbReference type="Proteomes" id="UP001235840">
    <property type="component" value="Unassembled WGS sequence"/>
</dbReference>
<accession>A0ABT9W2E2</accession>
<reference evidence="2 3" key="1">
    <citation type="submission" date="2023-07" db="EMBL/GenBank/DDBJ databases">
        <title>Genomic Encyclopedia of Type Strains, Phase IV (KMG-IV): sequencing the most valuable type-strain genomes for metagenomic binning, comparative biology and taxonomic classification.</title>
        <authorList>
            <person name="Goeker M."/>
        </authorList>
    </citation>
    <scope>NUCLEOTIDE SEQUENCE [LARGE SCALE GENOMIC DNA]</scope>
    <source>
        <strain evidence="2 3">DSM 12751</strain>
    </source>
</reference>
<protein>
    <recommendedName>
        <fullName evidence="4">DUF3784 domain-containing protein</fullName>
    </recommendedName>
</protein>
<gene>
    <name evidence="2" type="ORF">J2S11_003343</name>
</gene>
<evidence type="ECO:0000313" key="2">
    <source>
        <dbReference type="EMBL" id="MDQ0167418.1"/>
    </source>
</evidence>
<feature type="transmembrane region" description="Helical" evidence="1">
    <location>
        <begin position="53"/>
        <end position="71"/>
    </location>
</feature>
<feature type="transmembrane region" description="Helical" evidence="1">
    <location>
        <begin position="78"/>
        <end position="95"/>
    </location>
</feature>